<reference evidence="3" key="1">
    <citation type="submission" date="2016-10" db="EMBL/GenBank/DDBJ databases">
        <authorList>
            <person name="Varghese N."/>
            <person name="Submissions S."/>
        </authorList>
    </citation>
    <scope>NUCLEOTIDE SEQUENCE [LARGE SCALE GENOMIC DNA]</scope>
    <source>
        <strain evidence="3">CGMCC 1.7061</strain>
    </source>
</reference>
<dbReference type="EMBL" id="FOUE01000001">
    <property type="protein sequence ID" value="SFL92930.1"/>
    <property type="molecule type" value="Genomic_DNA"/>
</dbReference>
<name>A0A1I4LPM9_9GAMM</name>
<dbReference type="Gene3D" id="3.20.20.140">
    <property type="entry name" value="Metal-dependent hydrolases"/>
    <property type="match status" value="1"/>
</dbReference>
<dbReference type="AlphaFoldDB" id="A0A1I4LPM9"/>
<evidence type="ECO:0000256" key="1">
    <source>
        <dbReference type="SAM" id="MobiDB-lite"/>
    </source>
</evidence>
<protein>
    <recommendedName>
        <fullName evidence="4">PKD domain-containing protein</fullName>
    </recommendedName>
</protein>
<dbReference type="STRING" id="488535.SAMN04487963_0589"/>
<dbReference type="Gene3D" id="2.60.40.10">
    <property type="entry name" value="Immunoglobulins"/>
    <property type="match status" value="2"/>
</dbReference>
<dbReference type="SUPFAM" id="SSF89550">
    <property type="entry name" value="PHP domain-like"/>
    <property type="match status" value="1"/>
</dbReference>
<sequence>MHRYWTIALLTATLSLTGCGGSSSDNEQPQPPDKQQPAQPDPPPTDGTADISVNAGADLTVNEADEFTLYGSSELTGQSDQPVVRVLWTQLEGPFAAVLTQPDQNLVSFSAPQVEGNGNTLVFQFEVETLDGQIYTDKVTVTVRDVIANTLPEVFAGQDRSVIGGEPFTLVGTAADDDGIASVRWSLVDPVEPISISGAETQQATVTLPRVSENRTYRFAFQAVDNHGGASVDVVAVTAQPAVTNTAPVLQGLQVNPGVATGGEYVALQAQAIDAENDAIQYEWTQSPNDPFPLAIREASAANAQIVVPELSDPVTLNFTVTVTDGALQDSRSAELQIVPRAEPKPGFFDCLFNPFQADCPLQLIGDLIGDGGVLRCEDNPFSLDCPLNTLARVSPPIAECLVEPTLEGCAQVLGQLADPLFVFRTLPRPDMASECTPAFDELSFEHYAGVIHGHTGYSDGAIGSRPATAFDRVAQQGHSFMAVTDHSDNARLPLTVTGDCFSEQFLDCLIADAENPEDSFRKWYATRDQALEASSPTFTALRGLEWTSDRFGHLNVLFSDHVINAKTGPGYLVSMGLFWQWFLYPDFLGGGNDGVLVFNHPGREDLFENILSTIPGGGDPAFAFNNFEHVPGANMRVVGLEVFGKGSEYDSAGRGGSWLSYALDKGWYLGAVGSEDHHGTSWGAPSLPKTVMIARSNSVSDLKEAMLARRFYAVAQNFNDIRMDFRIDNAPMGSRLGRSEGFTLQGRFEVNRGPEAFNSVVEMVTRGNRVVQTFSGSQSTFSIDVSADEPYYFLRVRNPETGRPVAFSSPIWVEADAAPKPLCRY</sequence>
<gene>
    <name evidence="2" type="ORF">SAMN04487963_0589</name>
</gene>
<dbReference type="Gene3D" id="2.60.40.3010">
    <property type="match status" value="1"/>
</dbReference>
<organism evidence="2 3">
    <name type="scientific">Marinobacter zhejiangensis</name>
    <dbReference type="NCBI Taxonomy" id="488535"/>
    <lineage>
        <taxon>Bacteria</taxon>
        <taxon>Pseudomonadati</taxon>
        <taxon>Pseudomonadota</taxon>
        <taxon>Gammaproteobacteria</taxon>
        <taxon>Pseudomonadales</taxon>
        <taxon>Marinobacteraceae</taxon>
        <taxon>Marinobacter</taxon>
    </lineage>
</organism>
<evidence type="ECO:0000313" key="3">
    <source>
        <dbReference type="Proteomes" id="UP000198519"/>
    </source>
</evidence>
<evidence type="ECO:0008006" key="4">
    <source>
        <dbReference type="Google" id="ProtNLM"/>
    </source>
</evidence>
<feature type="region of interest" description="Disordered" evidence="1">
    <location>
        <begin position="19"/>
        <end position="50"/>
    </location>
</feature>
<dbReference type="Pfam" id="PF22352">
    <property type="entry name" value="K319L-like_PKD"/>
    <property type="match status" value="2"/>
</dbReference>
<dbReference type="RefSeq" id="WP_092020381.1">
    <property type="nucleotide sequence ID" value="NZ_FOUE01000001.1"/>
</dbReference>
<proteinExistence type="predicted"/>
<dbReference type="OrthoDB" id="543560at2"/>
<feature type="compositionally biased region" description="Pro residues" evidence="1">
    <location>
        <begin position="29"/>
        <end position="45"/>
    </location>
</feature>
<dbReference type="InterPro" id="IPR016195">
    <property type="entry name" value="Pol/histidinol_Pase-like"/>
</dbReference>
<dbReference type="Proteomes" id="UP000198519">
    <property type="component" value="Unassembled WGS sequence"/>
</dbReference>
<keyword evidence="3" id="KW-1185">Reference proteome</keyword>
<evidence type="ECO:0000313" key="2">
    <source>
        <dbReference type="EMBL" id="SFL92930.1"/>
    </source>
</evidence>
<dbReference type="InterPro" id="IPR013783">
    <property type="entry name" value="Ig-like_fold"/>
</dbReference>
<accession>A0A1I4LPM9</accession>
<dbReference type="PROSITE" id="PS51257">
    <property type="entry name" value="PROKAR_LIPOPROTEIN"/>
    <property type="match status" value="1"/>
</dbReference>